<keyword evidence="2" id="KW-0349">Heme</keyword>
<feature type="transmembrane region" description="Helical" evidence="8">
    <location>
        <begin position="224"/>
        <end position="248"/>
    </location>
</feature>
<dbReference type="AlphaFoldDB" id="A0A6J6CB70"/>
<dbReference type="Gene3D" id="1.20.1300.10">
    <property type="entry name" value="Fumarate reductase/succinate dehydrogenase, transmembrane subunit"/>
    <property type="match status" value="1"/>
</dbReference>
<dbReference type="GO" id="GO:0046872">
    <property type="term" value="F:metal ion binding"/>
    <property type="evidence" value="ECO:0007669"/>
    <property type="project" value="UniProtKB-KW"/>
</dbReference>
<dbReference type="InterPro" id="IPR034804">
    <property type="entry name" value="SQR/QFR_C/D"/>
</dbReference>
<dbReference type="NCBIfam" id="TIGR02046">
    <property type="entry name" value="sdhC_b558_fam"/>
    <property type="match status" value="1"/>
</dbReference>
<dbReference type="SUPFAM" id="SSF81343">
    <property type="entry name" value="Fumarate reductase respiratory complex transmembrane subunits"/>
    <property type="match status" value="1"/>
</dbReference>
<evidence type="ECO:0000256" key="5">
    <source>
        <dbReference type="ARBA" id="ARBA00022989"/>
    </source>
</evidence>
<dbReference type="InterPro" id="IPR000701">
    <property type="entry name" value="SuccDH_FuR_B_TM-su"/>
</dbReference>
<evidence type="ECO:0000256" key="8">
    <source>
        <dbReference type="SAM" id="Phobius"/>
    </source>
</evidence>
<dbReference type="EMBL" id="CAEZSF010000161">
    <property type="protein sequence ID" value="CAB4548365.1"/>
    <property type="molecule type" value="Genomic_DNA"/>
</dbReference>
<dbReference type="InterPro" id="IPR011138">
    <property type="entry name" value="Cytochrome_b-558"/>
</dbReference>
<dbReference type="GO" id="GO:0016020">
    <property type="term" value="C:membrane"/>
    <property type="evidence" value="ECO:0007669"/>
    <property type="project" value="UniProtKB-SubCell"/>
</dbReference>
<keyword evidence="6" id="KW-0408">Iron</keyword>
<keyword evidence="4" id="KW-0479">Metal-binding</keyword>
<dbReference type="Pfam" id="PF01127">
    <property type="entry name" value="Sdh_cyt"/>
    <property type="match status" value="1"/>
</dbReference>
<evidence type="ECO:0000313" key="9">
    <source>
        <dbReference type="EMBL" id="CAB4548365.1"/>
    </source>
</evidence>
<feature type="transmembrane region" description="Helical" evidence="8">
    <location>
        <begin position="141"/>
        <end position="162"/>
    </location>
</feature>
<evidence type="ECO:0000256" key="7">
    <source>
        <dbReference type="ARBA" id="ARBA00023136"/>
    </source>
</evidence>
<sequence>MTQVTASRPGADAPVVNGPPKRSKFWIVEFYSSAIGKKWVMALTGIGLMGFVFVHMVGNLKMFLGRTEFDHYAESLRSLLYPILPHTSVLWAFRIGLIVMFGLHIHSAYTLTRMNHRARPIKYQSPRDYVAVSFASRTMRWTGIIIGLYLIFHLADLTWGFANPDYVRGAAYDNLVASFERWPIAIIFILANIALGIHLFHGGWSIFQSTGMNNPRYNSARRGFAAGFAILVAGINCLFPIAVLAGVVH</sequence>
<name>A0A6J6CB70_9ZZZZ</name>
<proteinExistence type="predicted"/>
<evidence type="ECO:0000256" key="3">
    <source>
        <dbReference type="ARBA" id="ARBA00022692"/>
    </source>
</evidence>
<organism evidence="9">
    <name type="scientific">freshwater metagenome</name>
    <dbReference type="NCBI Taxonomy" id="449393"/>
    <lineage>
        <taxon>unclassified sequences</taxon>
        <taxon>metagenomes</taxon>
        <taxon>ecological metagenomes</taxon>
    </lineage>
</organism>
<accession>A0A6J6CB70</accession>
<keyword evidence="3 8" id="KW-0812">Transmembrane</keyword>
<feature type="transmembrane region" description="Helical" evidence="8">
    <location>
        <begin position="89"/>
        <end position="112"/>
    </location>
</feature>
<keyword evidence="5 8" id="KW-1133">Transmembrane helix</keyword>
<feature type="transmembrane region" description="Helical" evidence="8">
    <location>
        <begin position="39"/>
        <end position="58"/>
    </location>
</feature>
<evidence type="ECO:0000256" key="1">
    <source>
        <dbReference type="ARBA" id="ARBA00004370"/>
    </source>
</evidence>
<keyword evidence="7 8" id="KW-0472">Membrane</keyword>
<gene>
    <name evidence="9" type="ORF">UFOPK1358_01455</name>
</gene>
<protein>
    <submittedName>
        <fullName evidence="9">Unannotated protein</fullName>
    </submittedName>
</protein>
<evidence type="ECO:0000256" key="2">
    <source>
        <dbReference type="ARBA" id="ARBA00022617"/>
    </source>
</evidence>
<evidence type="ECO:0000256" key="6">
    <source>
        <dbReference type="ARBA" id="ARBA00023004"/>
    </source>
</evidence>
<reference evidence="9" key="1">
    <citation type="submission" date="2020-05" db="EMBL/GenBank/DDBJ databases">
        <authorList>
            <person name="Chiriac C."/>
            <person name="Salcher M."/>
            <person name="Ghai R."/>
            <person name="Kavagutti S V."/>
        </authorList>
    </citation>
    <scope>NUCLEOTIDE SEQUENCE</scope>
</reference>
<feature type="transmembrane region" description="Helical" evidence="8">
    <location>
        <begin position="182"/>
        <end position="204"/>
    </location>
</feature>
<dbReference type="CDD" id="cd03498">
    <property type="entry name" value="SQR_TypeB_2_TM"/>
    <property type="match status" value="1"/>
</dbReference>
<evidence type="ECO:0000256" key="4">
    <source>
        <dbReference type="ARBA" id="ARBA00022723"/>
    </source>
</evidence>
<comment type="subcellular location">
    <subcellularLocation>
        <location evidence="1">Membrane</location>
    </subcellularLocation>
</comment>